<name>A0A926E8C2_9FIRM</name>
<dbReference type="InterPro" id="IPR016155">
    <property type="entry name" value="Mopterin_synth/thiamin_S_b"/>
</dbReference>
<accession>A0A926E8C2</accession>
<dbReference type="InterPro" id="IPR003749">
    <property type="entry name" value="ThiS/MoaD-like"/>
</dbReference>
<evidence type="ECO:0000313" key="1">
    <source>
        <dbReference type="EMBL" id="MBC8567604.1"/>
    </source>
</evidence>
<proteinExistence type="predicted"/>
<dbReference type="CDD" id="cd00565">
    <property type="entry name" value="Ubl_ThiS"/>
    <property type="match status" value="1"/>
</dbReference>
<dbReference type="Gene3D" id="3.10.20.30">
    <property type="match status" value="1"/>
</dbReference>
<dbReference type="Pfam" id="PF02597">
    <property type="entry name" value="ThiS"/>
    <property type="match status" value="1"/>
</dbReference>
<gene>
    <name evidence="1" type="ORF">H8692_02360</name>
</gene>
<dbReference type="RefSeq" id="WP_177270489.1">
    <property type="nucleotide sequence ID" value="NZ_JACRTA010000001.1"/>
</dbReference>
<keyword evidence="2" id="KW-1185">Reference proteome</keyword>
<evidence type="ECO:0000313" key="2">
    <source>
        <dbReference type="Proteomes" id="UP000610862"/>
    </source>
</evidence>
<protein>
    <submittedName>
        <fullName evidence="1">Sulfur carrier protein ThiS</fullName>
    </submittedName>
</protein>
<organism evidence="1 2">
    <name type="scientific">Lentihominibacter hominis</name>
    <dbReference type="NCBI Taxonomy" id="2763645"/>
    <lineage>
        <taxon>Bacteria</taxon>
        <taxon>Bacillati</taxon>
        <taxon>Bacillota</taxon>
        <taxon>Clostridia</taxon>
        <taxon>Peptostreptococcales</taxon>
        <taxon>Anaerovoracaceae</taxon>
        <taxon>Lentihominibacter</taxon>
    </lineage>
</organism>
<dbReference type="EMBL" id="JACRTA010000001">
    <property type="protein sequence ID" value="MBC8567604.1"/>
    <property type="molecule type" value="Genomic_DNA"/>
</dbReference>
<dbReference type="InterPro" id="IPR012675">
    <property type="entry name" value="Beta-grasp_dom_sf"/>
</dbReference>
<dbReference type="Proteomes" id="UP000610862">
    <property type="component" value="Unassembled WGS sequence"/>
</dbReference>
<comment type="caution">
    <text evidence="1">The sequence shown here is derived from an EMBL/GenBank/DDBJ whole genome shotgun (WGS) entry which is preliminary data.</text>
</comment>
<dbReference type="AlphaFoldDB" id="A0A926E8C2"/>
<sequence>MKVILNQKETELSDGMSIADLMKEQKMSRAMVKVNDVRIRPADYEATIVCDGDKVVLRRVVAGG</sequence>
<reference evidence="1" key="1">
    <citation type="submission" date="2020-08" db="EMBL/GenBank/DDBJ databases">
        <title>Genome public.</title>
        <authorList>
            <person name="Liu C."/>
            <person name="Sun Q."/>
        </authorList>
    </citation>
    <scope>NUCLEOTIDE SEQUENCE</scope>
    <source>
        <strain evidence="1">NSJ-24</strain>
    </source>
</reference>
<dbReference type="SUPFAM" id="SSF54285">
    <property type="entry name" value="MoaD/ThiS"/>
    <property type="match status" value="1"/>
</dbReference>